<evidence type="ECO:0000313" key="1">
    <source>
        <dbReference type="EMBL" id="KAB8031078.1"/>
    </source>
</evidence>
<evidence type="ECO:0000313" key="2">
    <source>
        <dbReference type="Proteomes" id="UP000442694"/>
    </source>
</evidence>
<organism evidence="1 2">
    <name type="scientific">Fluviispira multicolorata</name>
    <dbReference type="NCBI Taxonomy" id="2654512"/>
    <lineage>
        <taxon>Bacteria</taxon>
        <taxon>Pseudomonadati</taxon>
        <taxon>Bdellovibrionota</taxon>
        <taxon>Oligoflexia</taxon>
        <taxon>Silvanigrellales</taxon>
        <taxon>Silvanigrellaceae</taxon>
        <taxon>Fluviispira</taxon>
    </lineage>
</organism>
<protein>
    <submittedName>
        <fullName evidence="1">Uncharacterized protein</fullName>
    </submittedName>
</protein>
<comment type="caution">
    <text evidence="1">The sequence shown here is derived from an EMBL/GenBank/DDBJ whole genome shotgun (WGS) entry which is preliminary data.</text>
</comment>
<proteinExistence type="predicted"/>
<sequence>MIACVWDYYGTDSFGTAEHFEKHLKEFIQIRNVLNCTTGVQKNGTTQSFVWCVGNKDSLNLVITYLKPKHFIPKENFIEFGIKV</sequence>
<gene>
    <name evidence="1" type="ORF">GCL57_08920</name>
</gene>
<name>A0A833JD68_9BACT</name>
<dbReference type="EMBL" id="WFLN01000006">
    <property type="protein sequence ID" value="KAB8031078.1"/>
    <property type="molecule type" value="Genomic_DNA"/>
</dbReference>
<dbReference type="RefSeq" id="WP_152213003.1">
    <property type="nucleotide sequence ID" value="NZ_WFLN01000006.1"/>
</dbReference>
<accession>A0A833JD68</accession>
<dbReference type="AlphaFoldDB" id="A0A833JD68"/>
<reference evidence="1 2" key="1">
    <citation type="submission" date="2019-10" db="EMBL/GenBank/DDBJ databases">
        <title>New genus of Silvanigrellaceae.</title>
        <authorList>
            <person name="Pitt A."/>
            <person name="Hahn M.W."/>
        </authorList>
    </citation>
    <scope>NUCLEOTIDE SEQUENCE [LARGE SCALE GENOMIC DNA]</scope>
    <source>
        <strain evidence="1 2">33A1-SZDP</strain>
    </source>
</reference>
<dbReference type="Proteomes" id="UP000442694">
    <property type="component" value="Unassembled WGS sequence"/>
</dbReference>
<keyword evidence="2" id="KW-1185">Reference proteome</keyword>